<dbReference type="InterPro" id="IPR006176">
    <property type="entry name" value="3-OHacyl-CoA_DH_NAD-bd"/>
</dbReference>
<feature type="domain" description="3-hydroxyacyl-CoA dehydrogenase NAD binding" evidence="3">
    <location>
        <begin position="11"/>
        <end position="186"/>
    </location>
</feature>
<keyword evidence="5" id="KW-1185">Reference proteome</keyword>
<proteinExistence type="predicted"/>
<sequence length="317" mass="33760">MTRPAVTAVKKVASIGGGPIGAGWAAHFLARGYDVAGYVHSMAEEATYRKVLDTAWISLTALGLAPGASRERLTLTDNLETAVADAGFVQESAPERLDLKQTLYEKLGRIVPPGVVIASSTSGLMMTDIQALCPTPERTVIGHPFNPPYLLPLVEIIGGGKTSPEAVAWARDFYAHAGKAPLVMKKEIPGFVATRLQEALWREALHMVANGEATPEDIDIALMNGPAPRLAIQGQCMAFHVACGEGGMATNLDQFGPALKLPWTRLAAPELTKELRDRMVDGCNEMAAGRHFEDMAAERDRAIVGVLKAVKAARAGA</sequence>
<organism evidence="4 5">
    <name type="scientific">Aestuariivirga litoralis</name>
    <dbReference type="NCBI Taxonomy" id="2650924"/>
    <lineage>
        <taxon>Bacteria</taxon>
        <taxon>Pseudomonadati</taxon>
        <taxon>Pseudomonadota</taxon>
        <taxon>Alphaproteobacteria</taxon>
        <taxon>Hyphomicrobiales</taxon>
        <taxon>Aestuariivirgaceae</taxon>
        <taxon>Aestuariivirga</taxon>
    </lineage>
</organism>
<evidence type="ECO:0000259" key="3">
    <source>
        <dbReference type="Pfam" id="PF02737"/>
    </source>
</evidence>
<comment type="caution">
    <text evidence="4">The sequence shown here is derived from an EMBL/GenBank/DDBJ whole genome shotgun (WGS) entry which is preliminary data.</text>
</comment>
<reference evidence="5" key="1">
    <citation type="submission" date="2018-06" db="EMBL/GenBank/DDBJ databases">
        <title>Aestuariibacter litoralis strain KCTC 52945T.</title>
        <authorList>
            <person name="Li X."/>
            <person name="Salam N."/>
            <person name="Li J.-L."/>
            <person name="Chen Y.-M."/>
            <person name="Yang Z.-W."/>
            <person name="Zhang L.-Y."/>
            <person name="Han M.-X."/>
            <person name="Xiao M."/>
            <person name="Li W.-J."/>
        </authorList>
    </citation>
    <scope>NUCLEOTIDE SEQUENCE [LARGE SCALE GENOMIC DNA]</scope>
    <source>
        <strain evidence="5">KCTC 52945</strain>
    </source>
</reference>
<evidence type="ECO:0000313" key="4">
    <source>
        <dbReference type="EMBL" id="PZF75353.1"/>
    </source>
</evidence>
<dbReference type="AlphaFoldDB" id="A0A2W2C5B6"/>
<dbReference type="RefSeq" id="WP_111200059.1">
    <property type="nucleotide sequence ID" value="NZ_QKVK01000011.1"/>
</dbReference>
<gene>
    <name evidence="4" type="ORF">DK847_18665</name>
</gene>
<dbReference type="Gene3D" id="1.10.1040.10">
    <property type="entry name" value="N-(1-d-carboxylethyl)-l-norvaline Dehydrogenase, domain 2"/>
    <property type="match status" value="1"/>
</dbReference>
<dbReference type="InterPro" id="IPR006108">
    <property type="entry name" value="3HC_DH_C"/>
</dbReference>
<dbReference type="SUPFAM" id="SSF51735">
    <property type="entry name" value="NAD(P)-binding Rossmann-fold domains"/>
    <property type="match status" value="1"/>
</dbReference>
<evidence type="ECO:0000256" key="1">
    <source>
        <dbReference type="ARBA" id="ARBA00023002"/>
    </source>
</evidence>
<dbReference type="InterPro" id="IPR013328">
    <property type="entry name" value="6PGD_dom2"/>
</dbReference>
<accession>A0A2W2C5B6</accession>
<dbReference type="InterPro" id="IPR008927">
    <property type="entry name" value="6-PGluconate_DH-like_C_sf"/>
</dbReference>
<name>A0A2W2C5B6_9HYPH</name>
<keyword evidence="1" id="KW-0560">Oxidoreductase</keyword>
<dbReference type="Pfam" id="PF00725">
    <property type="entry name" value="3HCDH"/>
    <property type="match status" value="1"/>
</dbReference>
<dbReference type="InterPro" id="IPR036291">
    <property type="entry name" value="NAD(P)-bd_dom_sf"/>
</dbReference>
<dbReference type="Gene3D" id="3.40.50.720">
    <property type="entry name" value="NAD(P)-binding Rossmann-like Domain"/>
    <property type="match status" value="1"/>
</dbReference>
<dbReference type="PANTHER" id="PTHR48075">
    <property type="entry name" value="3-HYDROXYACYL-COA DEHYDROGENASE FAMILY PROTEIN"/>
    <property type="match status" value="1"/>
</dbReference>
<dbReference type="GO" id="GO:0016616">
    <property type="term" value="F:oxidoreductase activity, acting on the CH-OH group of donors, NAD or NADP as acceptor"/>
    <property type="evidence" value="ECO:0007669"/>
    <property type="project" value="InterPro"/>
</dbReference>
<dbReference type="Pfam" id="PF02737">
    <property type="entry name" value="3HCDH_N"/>
    <property type="match status" value="1"/>
</dbReference>
<dbReference type="GO" id="GO:0006631">
    <property type="term" value="P:fatty acid metabolic process"/>
    <property type="evidence" value="ECO:0007669"/>
    <property type="project" value="InterPro"/>
</dbReference>
<dbReference type="SUPFAM" id="SSF48179">
    <property type="entry name" value="6-phosphogluconate dehydrogenase C-terminal domain-like"/>
    <property type="match status" value="1"/>
</dbReference>
<dbReference type="GO" id="GO:0070403">
    <property type="term" value="F:NAD+ binding"/>
    <property type="evidence" value="ECO:0007669"/>
    <property type="project" value="InterPro"/>
</dbReference>
<dbReference type="EMBL" id="QKVK01000011">
    <property type="protein sequence ID" value="PZF75353.1"/>
    <property type="molecule type" value="Genomic_DNA"/>
</dbReference>
<feature type="domain" description="3-hydroxyacyl-CoA dehydrogenase C-terminal" evidence="2">
    <location>
        <begin position="190"/>
        <end position="249"/>
    </location>
</feature>
<evidence type="ECO:0000313" key="5">
    <source>
        <dbReference type="Proteomes" id="UP000248795"/>
    </source>
</evidence>
<dbReference type="Proteomes" id="UP000248795">
    <property type="component" value="Unassembled WGS sequence"/>
</dbReference>
<protein>
    <submittedName>
        <fullName evidence="4">3-hydroxybutyryl-CoA dehydrogenase</fullName>
    </submittedName>
</protein>
<evidence type="ECO:0000259" key="2">
    <source>
        <dbReference type="Pfam" id="PF00725"/>
    </source>
</evidence>
<dbReference type="PANTHER" id="PTHR48075:SF5">
    <property type="entry name" value="3-HYDROXYBUTYRYL-COA DEHYDROGENASE"/>
    <property type="match status" value="1"/>
</dbReference>